<gene>
    <name evidence="4" type="ORF">SSX86_025207</name>
</gene>
<dbReference type="InterPro" id="IPR025312">
    <property type="entry name" value="DUF4216"/>
</dbReference>
<feature type="domain" description="DUF4216" evidence="1">
    <location>
        <begin position="966"/>
        <end position="1035"/>
    </location>
</feature>
<feature type="domain" description="Transposase-associated" evidence="3">
    <location>
        <begin position="4"/>
        <end position="68"/>
    </location>
</feature>
<organism evidence="4 5">
    <name type="scientific">Deinandra increscens subsp. villosa</name>
    <dbReference type="NCBI Taxonomy" id="3103831"/>
    <lineage>
        <taxon>Eukaryota</taxon>
        <taxon>Viridiplantae</taxon>
        <taxon>Streptophyta</taxon>
        <taxon>Embryophyta</taxon>
        <taxon>Tracheophyta</taxon>
        <taxon>Spermatophyta</taxon>
        <taxon>Magnoliopsida</taxon>
        <taxon>eudicotyledons</taxon>
        <taxon>Gunneridae</taxon>
        <taxon>Pentapetalae</taxon>
        <taxon>asterids</taxon>
        <taxon>campanulids</taxon>
        <taxon>Asterales</taxon>
        <taxon>Asteraceae</taxon>
        <taxon>Asteroideae</taxon>
        <taxon>Heliantheae alliance</taxon>
        <taxon>Madieae</taxon>
        <taxon>Madiinae</taxon>
        <taxon>Deinandra</taxon>
    </lineage>
</organism>
<dbReference type="Pfam" id="PF13952">
    <property type="entry name" value="DUF4216"/>
    <property type="match status" value="1"/>
</dbReference>
<feature type="domain" description="DUF4218" evidence="2">
    <location>
        <begin position="680"/>
        <end position="793"/>
    </location>
</feature>
<reference evidence="4 5" key="1">
    <citation type="submission" date="2024-04" db="EMBL/GenBank/DDBJ databases">
        <title>The reference genome of an endangered Asteraceae, Deinandra increscens subsp. villosa, native to the Central Coast of California.</title>
        <authorList>
            <person name="Guilliams M."/>
            <person name="Hasenstab-Lehman K."/>
            <person name="Meyer R."/>
            <person name="Mcevoy S."/>
        </authorList>
    </citation>
    <scope>NUCLEOTIDE SEQUENCE [LARGE SCALE GENOMIC DNA]</scope>
    <source>
        <tissue evidence="4">Leaf</tissue>
    </source>
</reference>
<evidence type="ECO:0000313" key="5">
    <source>
        <dbReference type="Proteomes" id="UP001408789"/>
    </source>
</evidence>
<evidence type="ECO:0000259" key="3">
    <source>
        <dbReference type="Pfam" id="PF13963"/>
    </source>
</evidence>
<dbReference type="InterPro" id="IPR029480">
    <property type="entry name" value="Transpos_assoc"/>
</dbReference>
<accession>A0AAP0CCW8</accession>
<dbReference type="Proteomes" id="UP001408789">
    <property type="component" value="Unassembled WGS sequence"/>
</dbReference>
<dbReference type="Pfam" id="PF02992">
    <property type="entry name" value="Transposase_21"/>
    <property type="match status" value="1"/>
</dbReference>
<dbReference type="Pfam" id="PF13960">
    <property type="entry name" value="DUF4218"/>
    <property type="match status" value="1"/>
</dbReference>
<evidence type="ECO:0000259" key="2">
    <source>
        <dbReference type="Pfam" id="PF13960"/>
    </source>
</evidence>
<dbReference type="Pfam" id="PF13963">
    <property type="entry name" value="Transpos_assoc"/>
    <property type="match status" value="1"/>
</dbReference>
<dbReference type="PANTHER" id="PTHR10775:SF182">
    <property type="entry name" value="TRANSPOSON, EN_SPM-LIKE, TRANSPOSASE-ASSOCIATED DOMAIN PROTEIN-RELATED"/>
    <property type="match status" value="1"/>
</dbReference>
<dbReference type="InterPro" id="IPR004242">
    <property type="entry name" value="Transposase_21"/>
</dbReference>
<evidence type="ECO:0000259" key="1">
    <source>
        <dbReference type="Pfam" id="PF13952"/>
    </source>
</evidence>
<dbReference type="AlphaFoldDB" id="A0AAP0CCW8"/>
<dbReference type="PANTHER" id="PTHR10775">
    <property type="entry name" value="OS08G0208400 PROTEIN"/>
    <property type="match status" value="1"/>
</dbReference>
<evidence type="ECO:0008006" key="6">
    <source>
        <dbReference type="Google" id="ProtNLM"/>
    </source>
</evidence>
<proteinExistence type="predicted"/>
<dbReference type="InterPro" id="IPR025452">
    <property type="entry name" value="DUF4218"/>
</dbReference>
<comment type="caution">
    <text evidence="4">The sequence shown here is derived from an EMBL/GenBank/DDBJ whole genome shotgun (WGS) entry which is preliminary data.</text>
</comment>
<name>A0AAP0CCW8_9ASTR</name>
<protein>
    <recommendedName>
        <fullName evidence="6">Transposase</fullName>
    </recommendedName>
</protein>
<evidence type="ECO:0000313" key="4">
    <source>
        <dbReference type="EMBL" id="KAK9054130.1"/>
    </source>
</evidence>
<keyword evidence="5" id="KW-1185">Reference proteome</keyword>
<sequence length="1105" mass="127462">MDTSWMSFSRASTEYEKGLDEFLDFIFSTEGVDGQITCPCIKCRNQKWVDREEAKIHLICDGFIKGYRIAPCNSKTRDTPMLDVEDDMQGLVHDAFHGFGENIHDNEPETVHESQSLPNTNAKKFYKVLEDAKKELYPGCKKFSVLSFIVRLFHIKCIGKCNDKGFSMMLDTLREAFPDASIPKSLYELRKIIRELGLTYEKIDACPNDCMLYWKENKNKTECDTCHKSRYKSPENDCEDESTTLDTHKKIGAKVLRYFPLIPRLQRLFMSSKTAASMRWHEEGRTKDGYLRHPADSPAWKTFDFTYPEFAKECRNVRLGLASDGFNPFRTMSVSHSTWPVVLMPYNLPPWLCMKPPYFLLCLLIPGPSAPGNNIDIYMKPLVDELKVLWDINGVETYDASTKTNFQMRASLLWTISDFPAYANLSGWSTKGKLACPCCHKDTKSQRLKHGKKYCFMGQRRYLARDHAFRKDKKSFDGTEEQERQLRRLTGSEVLDELDGYEIKFGKLVKDNPNLPFNWKKKSIFFELPYWEKNLIRHNLDVMHTEKNVCDSVIGTLMNLDGKTKDNIKARLDLQEMGIRTELHPQVQANNKVYLPPACFSMDKKEKDIFCRVLKRVKVPDGYSANISRCVEIKPPKLFGLKSHDNHILMQQLLPLALRNVLPKHVRFPVMKLCRYYRQLCSKALSPNDLVQMEDEIGKILCELERIFPPSFFDVMVHLSVHLAYEAKLGGPVHYRWMYPIERYLATLKSYVRNRSKPEGSIAEGYLAEECLSFCSWYLSSDVETIHNKTSRNYDEGGYEDVLPIFSMSGRPIGATGVEALDHDTLCIAHSYVLFNCSEVDEFRTEHLTIVRRENRKLREREIQRLHSETFESWFEDHVEKLHTAGDERVTEDLRNLASGPAVFVRKYKGFIINGFRFHTKHVEENRKTQNSGVMLQAMTNSFSSARDNNPIVGDVTYYGVLNDIIELQYGADKKVVLFRCDWISNGSRMKEDENGFTLLNFEGLKPDNEPFILASQAQQVFYVADRVDKGWKVVIKTTPRDSYDMNEQECPDDVEAHLQSETSMGPHLDENMNIELVRGGLNGTIIDQNSLLIDGDEDLSERGS</sequence>
<dbReference type="EMBL" id="JBCNJP010000025">
    <property type="protein sequence ID" value="KAK9054130.1"/>
    <property type="molecule type" value="Genomic_DNA"/>
</dbReference>